<organism evidence="1 2">
    <name type="scientific">Saccharopolyspora taberi</name>
    <dbReference type="NCBI Taxonomy" id="60895"/>
    <lineage>
        <taxon>Bacteria</taxon>
        <taxon>Bacillati</taxon>
        <taxon>Actinomycetota</taxon>
        <taxon>Actinomycetes</taxon>
        <taxon>Pseudonocardiales</taxon>
        <taxon>Pseudonocardiaceae</taxon>
        <taxon>Saccharopolyspora</taxon>
    </lineage>
</organism>
<evidence type="ECO:0008006" key="3">
    <source>
        <dbReference type="Google" id="ProtNLM"/>
    </source>
</evidence>
<dbReference type="Pfam" id="PF12079">
    <property type="entry name" value="DUF3558"/>
    <property type="match status" value="1"/>
</dbReference>
<dbReference type="RefSeq" id="WP_344679838.1">
    <property type="nucleotide sequence ID" value="NZ_BAAAUX010000012.1"/>
</dbReference>
<protein>
    <recommendedName>
        <fullName evidence="3">DUF3558 domain-containing protein</fullName>
    </recommendedName>
</protein>
<dbReference type="EMBL" id="BAAAUX010000012">
    <property type="protein sequence ID" value="GAA2789872.1"/>
    <property type="molecule type" value="Genomic_DNA"/>
</dbReference>
<gene>
    <name evidence="1" type="ORF">GCM10010470_25610</name>
</gene>
<dbReference type="Proteomes" id="UP001500979">
    <property type="component" value="Unassembled WGS sequence"/>
</dbReference>
<name>A0ABN3VCZ4_9PSEU</name>
<reference evidence="1 2" key="1">
    <citation type="journal article" date="2019" name="Int. J. Syst. Evol. Microbiol.">
        <title>The Global Catalogue of Microorganisms (GCM) 10K type strain sequencing project: providing services to taxonomists for standard genome sequencing and annotation.</title>
        <authorList>
            <consortium name="The Broad Institute Genomics Platform"/>
            <consortium name="The Broad Institute Genome Sequencing Center for Infectious Disease"/>
            <person name="Wu L."/>
            <person name="Ma J."/>
        </authorList>
    </citation>
    <scope>NUCLEOTIDE SEQUENCE [LARGE SCALE GENOMIC DNA]</scope>
    <source>
        <strain evidence="1 2">JCM 9383</strain>
    </source>
</reference>
<dbReference type="InterPro" id="IPR024520">
    <property type="entry name" value="DUF3558"/>
</dbReference>
<keyword evidence="2" id="KW-1185">Reference proteome</keyword>
<accession>A0ABN3VCZ4</accession>
<evidence type="ECO:0000313" key="2">
    <source>
        <dbReference type="Proteomes" id="UP001500979"/>
    </source>
</evidence>
<proteinExistence type="predicted"/>
<comment type="caution">
    <text evidence="1">The sequence shown here is derived from an EMBL/GenBank/DDBJ whole genome shotgun (WGS) entry which is preliminary data.</text>
</comment>
<evidence type="ECO:0000313" key="1">
    <source>
        <dbReference type="EMBL" id="GAA2789872.1"/>
    </source>
</evidence>
<sequence length="189" mass="19464">MVLVAAGLVALGSTGCATVVSGVPDPAPVPAGATSQAADDPLHIDHPKNLKAFPDPCQLLSVEQLQQLKAAITGEPDQSEWGQPKCTWRNQQFSATVAPDTVQGDGLRWESKIHGDEQGNPTAEVSGYPAVHGGTSDIRCSTIVGVSDADALTVHFTTGSDGRGNPEYAAPCAMSDKITGLVLANLPPA</sequence>